<accession>A0A2M8D8B7</accession>
<sequence length="559" mass="64028">MTKKKEEEIKDKKSIDQITEEEKTKKENPTPPEDNVEEDDDDKEWKGVSCILSDGSLVEMLYDSVKRTTKLAVYKDGVVSLEDSVRIDDRTVFRPMSPNQDLLENGYVLFPSEVRDYQSNEALYYEVRAFIDKYVQLSDEFLSVVAVYTMMTWVYDQFRSVPYLRVTGLWGSGKSRLLTVAGNLCYKTVMAGGSISNAALFRTLDLLNPTLVFDEAELGEKESTEMRMVLRQGYSAGTPVSRMEKSADGKMYIQTFDVFGPKIIASLARFQDVALESRCLTGWMPPHMDSGRPIELTKEFKEEALRLKNKLLMFRFKNHHLVILNEGALKGISLPRLKQTGLAVVSVAKVLGVQPVEDVRKFLVEYEKELGIEQADTVENDILLCVLDLLTQQGIKYAGKIRTGVDLAEKFNSLHYEDYSNRETKEYNSSSVGVMKYPGSKVSAKKIGWYVRKMGFRVDRDARGFYISVVNEYAKIRLLAKRYGLDSLFSLPENNPNGVKRIIDAETKANNLKVREERKQKRELEEKRKKEVEEEERKPMSDEEYKKMFGDDSLPKDIL</sequence>
<comment type="caution">
    <text evidence="2">The sequence shown here is derived from an EMBL/GenBank/DDBJ whole genome shotgun (WGS) entry which is preliminary data.</text>
</comment>
<feature type="region of interest" description="Disordered" evidence="1">
    <location>
        <begin position="518"/>
        <end position="559"/>
    </location>
</feature>
<feature type="region of interest" description="Disordered" evidence="1">
    <location>
        <begin position="1"/>
        <end position="43"/>
    </location>
</feature>
<dbReference type="EMBL" id="PFTM01000031">
    <property type="protein sequence ID" value="PJB83401.1"/>
    <property type="molecule type" value="Genomic_DNA"/>
</dbReference>
<protein>
    <submittedName>
        <fullName evidence="2">Uncharacterized protein</fullName>
    </submittedName>
</protein>
<name>A0A2M8D8B7_9BACT</name>
<feature type="compositionally biased region" description="Basic and acidic residues" evidence="1">
    <location>
        <begin position="1"/>
        <end position="28"/>
    </location>
</feature>
<proteinExistence type="predicted"/>
<organism evidence="2 3">
    <name type="scientific">Candidatus Yonathbacteria bacterium CG_4_9_14_0_8_um_filter_46_47</name>
    <dbReference type="NCBI Taxonomy" id="1975106"/>
    <lineage>
        <taxon>Bacteria</taxon>
        <taxon>Candidatus Yonathiibacteriota</taxon>
    </lineage>
</organism>
<gene>
    <name evidence="2" type="ORF">CO088_01525</name>
</gene>
<dbReference type="AlphaFoldDB" id="A0A2M8D8B7"/>
<dbReference type="Proteomes" id="UP000229236">
    <property type="component" value="Unassembled WGS sequence"/>
</dbReference>
<reference evidence="3" key="1">
    <citation type="submission" date="2017-09" db="EMBL/GenBank/DDBJ databases">
        <title>Depth-based differentiation of microbial function through sediment-hosted aquifers and enrichment of novel symbionts in the deep terrestrial subsurface.</title>
        <authorList>
            <person name="Probst A.J."/>
            <person name="Ladd B."/>
            <person name="Jarett J.K."/>
            <person name="Geller-Mcgrath D.E."/>
            <person name="Sieber C.M.K."/>
            <person name="Emerson J.B."/>
            <person name="Anantharaman K."/>
            <person name="Thomas B.C."/>
            <person name="Malmstrom R."/>
            <person name="Stieglmeier M."/>
            <person name="Klingl A."/>
            <person name="Woyke T."/>
            <person name="Ryan C.M."/>
            <person name="Banfield J.F."/>
        </authorList>
    </citation>
    <scope>NUCLEOTIDE SEQUENCE [LARGE SCALE GENOMIC DNA]</scope>
</reference>
<evidence type="ECO:0000313" key="3">
    <source>
        <dbReference type="Proteomes" id="UP000229236"/>
    </source>
</evidence>
<evidence type="ECO:0000313" key="2">
    <source>
        <dbReference type="EMBL" id="PJB83401.1"/>
    </source>
</evidence>
<evidence type="ECO:0000256" key="1">
    <source>
        <dbReference type="SAM" id="MobiDB-lite"/>
    </source>
</evidence>